<dbReference type="EMBL" id="VSRR010056135">
    <property type="protein sequence ID" value="MPC81163.1"/>
    <property type="molecule type" value="Genomic_DNA"/>
</dbReference>
<accession>A0A5B7IFT4</accession>
<sequence>MRNKGSRTHRDDGSAVGVSIPGLLMYLQRAFRRQDADEPGHFAAGVLATAVSVAQQRIVVKRLIFQHFNALPSSSLILTCLCYTVQLRYLVLQPHRGNFGCVHCTDAYVNS</sequence>
<gene>
    <name evidence="1" type="ORF">E2C01_075769</name>
</gene>
<evidence type="ECO:0000313" key="1">
    <source>
        <dbReference type="EMBL" id="MPC81163.1"/>
    </source>
</evidence>
<evidence type="ECO:0000313" key="2">
    <source>
        <dbReference type="Proteomes" id="UP000324222"/>
    </source>
</evidence>
<dbReference type="Proteomes" id="UP000324222">
    <property type="component" value="Unassembled WGS sequence"/>
</dbReference>
<reference evidence="1 2" key="1">
    <citation type="submission" date="2019-05" db="EMBL/GenBank/DDBJ databases">
        <title>Another draft genome of Portunus trituberculatus and its Hox gene families provides insights of decapod evolution.</title>
        <authorList>
            <person name="Jeong J.-H."/>
            <person name="Song I."/>
            <person name="Kim S."/>
            <person name="Choi T."/>
            <person name="Kim D."/>
            <person name="Ryu S."/>
            <person name="Kim W."/>
        </authorList>
    </citation>
    <scope>NUCLEOTIDE SEQUENCE [LARGE SCALE GENOMIC DNA]</scope>
    <source>
        <tissue evidence="1">Muscle</tissue>
    </source>
</reference>
<organism evidence="1 2">
    <name type="scientific">Portunus trituberculatus</name>
    <name type="common">Swimming crab</name>
    <name type="synonym">Neptunus trituberculatus</name>
    <dbReference type="NCBI Taxonomy" id="210409"/>
    <lineage>
        <taxon>Eukaryota</taxon>
        <taxon>Metazoa</taxon>
        <taxon>Ecdysozoa</taxon>
        <taxon>Arthropoda</taxon>
        <taxon>Crustacea</taxon>
        <taxon>Multicrustacea</taxon>
        <taxon>Malacostraca</taxon>
        <taxon>Eumalacostraca</taxon>
        <taxon>Eucarida</taxon>
        <taxon>Decapoda</taxon>
        <taxon>Pleocyemata</taxon>
        <taxon>Brachyura</taxon>
        <taxon>Eubrachyura</taxon>
        <taxon>Portunoidea</taxon>
        <taxon>Portunidae</taxon>
        <taxon>Portuninae</taxon>
        <taxon>Portunus</taxon>
    </lineage>
</organism>
<name>A0A5B7IFT4_PORTR</name>
<comment type="caution">
    <text evidence="1">The sequence shown here is derived from an EMBL/GenBank/DDBJ whole genome shotgun (WGS) entry which is preliminary data.</text>
</comment>
<dbReference type="AlphaFoldDB" id="A0A5B7IFT4"/>
<keyword evidence="2" id="KW-1185">Reference proteome</keyword>
<proteinExistence type="predicted"/>
<protein>
    <submittedName>
        <fullName evidence="1">Uncharacterized protein</fullName>
    </submittedName>
</protein>